<dbReference type="VEuPathDB" id="FungiDB:F9C07_1568963"/>
<dbReference type="AlphaFoldDB" id="A0A7U2QZC4"/>
<proteinExistence type="predicted"/>
<evidence type="ECO:0000313" key="2">
    <source>
        <dbReference type="Proteomes" id="UP000596276"/>
    </source>
</evidence>
<dbReference type="EMBL" id="CP044618">
    <property type="protein sequence ID" value="QRD90478.1"/>
    <property type="molecule type" value="Genomic_DNA"/>
</dbReference>
<gene>
    <name evidence="1" type="ORF">F9C07_1568963</name>
</gene>
<keyword evidence="2" id="KW-1185">Reference proteome</keyword>
<protein>
    <submittedName>
        <fullName evidence="1">Uncharacterized protein</fullName>
    </submittedName>
</protein>
<reference evidence="2" key="1">
    <citation type="journal article" date="2021" name="G3 (Bethesda)">
        <title>Chromosome assembled and annotated genome sequence of Aspergillus flavus NRRL 3357.</title>
        <authorList>
            <person name="Skerker J.M."/>
            <person name="Pianalto K.M."/>
            <person name="Mondo S.J."/>
            <person name="Yang K."/>
            <person name="Arkin A.P."/>
            <person name="Keller N.P."/>
            <person name="Grigoriev I.V."/>
            <person name="Louise Glass N.L."/>
        </authorList>
    </citation>
    <scope>NUCLEOTIDE SEQUENCE [LARGE SCALE GENOMIC DNA]</scope>
    <source>
        <strain evidence="2">ATCC 200026 / FGSC A1120 / IAM 13836 / NRRL 3357 / JCM 12722 / SRRC 167</strain>
    </source>
</reference>
<accession>A0A7U2QZC4</accession>
<sequence>MPAAFFSFYYLILCVDPAPLLKFSTLDFELDAITSVRHPYDYIAQSVCKFFYCSTARGLRFPHPILAMFQYVGCFRIDYAT</sequence>
<evidence type="ECO:0000313" key="1">
    <source>
        <dbReference type="EMBL" id="QRD90478.1"/>
    </source>
</evidence>
<organism evidence="1 2">
    <name type="scientific">Aspergillus flavus (strain ATCC 200026 / FGSC A1120 / IAM 13836 / NRRL 3357 / JCM 12722 / SRRC 167)</name>
    <dbReference type="NCBI Taxonomy" id="332952"/>
    <lineage>
        <taxon>Eukaryota</taxon>
        <taxon>Fungi</taxon>
        <taxon>Dikarya</taxon>
        <taxon>Ascomycota</taxon>
        <taxon>Pezizomycotina</taxon>
        <taxon>Eurotiomycetes</taxon>
        <taxon>Eurotiomycetidae</taxon>
        <taxon>Eurotiales</taxon>
        <taxon>Aspergillaceae</taxon>
        <taxon>Aspergillus</taxon>
        <taxon>Aspergillus subgen. Circumdati</taxon>
    </lineage>
</organism>
<dbReference type="Proteomes" id="UP000596276">
    <property type="component" value="Chromosome 4"/>
</dbReference>
<name>A0A7U2QZC4_ASPFN</name>